<dbReference type="PANTHER" id="PTHR12984:SF6">
    <property type="entry name" value="SCY1-LIKE PROTEIN 2"/>
    <property type="match status" value="1"/>
</dbReference>
<dbReference type="SUPFAM" id="SSF48371">
    <property type="entry name" value="ARM repeat"/>
    <property type="match status" value="1"/>
</dbReference>
<dbReference type="Gene3D" id="1.25.10.10">
    <property type="entry name" value="Leucine-rich Repeat Variant"/>
    <property type="match status" value="1"/>
</dbReference>
<protein>
    <recommendedName>
        <fullName evidence="1">Protein kinase domain-containing protein</fullName>
    </recommendedName>
</protein>
<dbReference type="InterPro" id="IPR011009">
    <property type="entry name" value="Kinase-like_dom_sf"/>
</dbReference>
<dbReference type="InterPro" id="IPR051177">
    <property type="entry name" value="CIK-Related_Protein"/>
</dbReference>
<dbReference type="GO" id="GO:0004672">
    <property type="term" value="F:protein kinase activity"/>
    <property type="evidence" value="ECO:0007669"/>
    <property type="project" value="InterPro"/>
</dbReference>
<evidence type="ECO:0000259" key="1">
    <source>
        <dbReference type="PROSITE" id="PS50011"/>
    </source>
</evidence>
<sequence length="576" mass="63810">SGIHGKYAVSSRPSFTAGPWTVYDAKSKAKHDPPAVSVFVFEKKKLNLKSSREKRMLEPAIARLKDEVSLMTKLRHPSLLEIIEPLEVSRSGTLTFVAERVTSSLVAFTDSKRMGRAKRSNADVDEIEIQKGLFMVAKGLEFLHQTANRVHLNIRPQSVLVNAKDDWKLAGLAFSISADNFATGYQIDPYDFSLPHSLQIDLNYCAPELVLKQQVDSANDIFSFGCLIASLYIGVSPIDSRQDFNEYGNIIRKNPSSLHVPSLSSFPSYLASILPQLLATKPTERITATEFINSKYFDNIVISTIRFLDSLPARTVAEKNAFFSGFANVANQFPKPVLQRKVLPAFVQEYGKEDSLDEVVFNSIILISSDMSQLSFSEQVLPTIKSLKDNPGSHKAFLTNMDVLLKQLSKKDFKETVLPLLVRSMDSTDFQVLEKAMLTVSPILPSLDFLVIKNTLFPKVSDVFTKTSSLAVKIASLNALESLLAGGLDKPTVLQSLIPLIQNLKSRDPDLITATLGLFTGMKSVLDYSALATDVIPIMYNFLVTSSLNQQQFTLFASGIRDMTETILTEKSNTLS</sequence>
<keyword evidence="3" id="KW-1185">Reference proteome</keyword>
<dbReference type="InterPro" id="IPR000719">
    <property type="entry name" value="Prot_kinase_dom"/>
</dbReference>
<name>A0A1E4TCJ8_9ASCO</name>
<dbReference type="InterPro" id="IPR016024">
    <property type="entry name" value="ARM-type_fold"/>
</dbReference>
<dbReference type="EMBL" id="KV453843">
    <property type="protein sequence ID" value="ODV89474.1"/>
    <property type="molecule type" value="Genomic_DNA"/>
</dbReference>
<dbReference type="PANTHER" id="PTHR12984">
    <property type="entry name" value="SCY1-RELATED S/T PROTEIN KINASE-LIKE"/>
    <property type="match status" value="1"/>
</dbReference>
<dbReference type="SMART" id="SM00220">
    <property type="entry name" value="S_TKc"/>
    <property type="match status" value="1"/>
</dbReference>
<feature type="domain" description="Protein kinase" evidence="1">
    <location>
        <begin position="1"/>
        <end position="297"/>
    </location>
</feature>
<dbReference type="Gene3D" id="1.10.510.10">
    <property type="entry name" value="Transferase(Phosphotransferase) domain 1"/>
    <property type="match status" value="1"/>
</dbReference>
<dbReference type="Pfam" id="PF00069">
    <property type="entry name" value="Pkinase"/>
    <property type="match status" value="1"/>
</dbReference>
<reference evidence="3" key="1">
    <citation type="submission" date="2016-02" db="EMBL/GenBank/DDBJ databases">
        <title>Comparative genomics of biotechnologically important yeasts.</title>
        <authorList>
            <consortium name="DOE Joint Genome Institute"/>
            <person name="Riley R."/>
            <person name="Haridas S."/>
            <person name="Wolfe K.H."/>
            <person name="Lopes M.R."/>
            <person name="Hittinger C.T."/>
            <person name="Goker M."/>
            <person name="Salamov A."/>
            <person name="Wisecaver J."/>
            <person name="Long T.M."/>
            <person name="Aerts A.L."/>
            <person name="Barry K."/>
            <person name="Choi C."/>
            <person name="Clum A."/>
            <person name="Coughlan A.Y."/>
            <person name="Deshpande S."/>
            <person name="Douglass A.P."/>
            <person name="Hanson S.J."/>
            <person name="Klenk H.-P."/>
            <person name="Labutti K."/>
            <person name="Lapidus A."/>
            <person name="Lindquist E."/>
            <person name="Lipzen A."/>
            <person name="Meier-Kolthoff J.P."/>
            <person name="Ohm R.A."/>
            <person name="Otillar R.P."/>
            <person name="Pangilinan J."/>
            <person name="Peng Y."/>
            <person name="Rokas A."/>
            <person name="Rosa C.A."/>
            <person name="Scheuner C."/>
            <person name="Sibirny A.A."/>
            <person name="Slot J.C."/>
            <person name="Stielow J.B."/>
            <person name="Sun H."/>
            <person name="Kurtzman C.P."/>
            <person name="Blackwell M."/>
            <person name="Jeffries T.W."/>
            <person name="Grigoriev I.V."/>
        </authorList>
    </citation>
    <scope>NUCLEOTIDE SEQUENCE [LARGE SCALE GENOMIC DNA]</scope>
    <source>
        <strain evidence="3">NRRL Y-17796</strain>
    </source>
</reference>
<dbReference type="OrthoDB" id="79687at2759"/>
<gene>
    <name evidence="2" type="ORF">CANCADRAFT_18363</name>
</gene>
<dbReference type="SUPFAM" id="SSF56112">
    <property type="entry name" value="Protein kinase-like (PK-like)"/>
    <property type="match status" value="1"/>
</dbReference>
<dbReference type="CDD" id="cd14011">
    <property type="entry name" value="PK_SCY1_like"/>
    <property type="match status" value="1"/>
</dbReference>
<dbReference type="GO" id="GO:0005524">
    <property type="term" value="F:ATP binding"/>
    <property type="evidence" value="ECO:0007669"/>
    <property type="project" value="InterPro"/>
</dbReference>
<evidence type="ECO:0000313" key="3">
    <source>
        <dbReference type="Proteomes" id="UP000095023"/>
    </source>
</evidence>
<organism evidence="2 3">
    <name type="scientific">Tortispora caseinolytica NRRL Y-17796</name>
    <dbReference type="NCBI Taxonomy" id="767744"/>
    <lineage>
        <taxon>Eukaryota</taxon>
        <taxon>Fungi</taxon>
        <taxon>Dikarya</taxon>
        <taxon>Ascomycota</taxon>
        <taxon>Saccharomycotina</taxon>
        <taxon>Trigonopsidomycetes</taxon>
        <taxon>Trigonopsidales</taxon>
        <taxon>Trigonopsidaceae</taxon>
        <taxon>Tortispora</taxon>
    </lineage>
</organism>
<dbReference type="Proteomes" id="UP000095023">
    <property type="component" value="Unassembled WGS sequence"/>
</dbReference>
<feature type="non-terminal residue" evidence="2">
    <location>
        <position position="576"/>
    </location>
</feature>
<accession>A0A1E4TCJ8</accession>
<dbReference type="AlphaFoldDB" id="A0A1E4TCJ8"/>
<dbReference type="PROSITE" id="PS50011">
    <property type="entry name" value="PROTEIN_KINASE_DOM"/>
    <property type="match status" value="1"/>
</dbReference>
<dbReference type="Gene3D" id="3.30.200.20">
    <property type="entry name" value="Phosphorylase Kinase, domain 1"/>
    <property type="match status" value="1"/>
</dbReference>
<proteinExistence type="predicted"/>
<evidence type="ECO:0000313" key="2">
    <source>
        <dbReference type="EMBL" id="ODV89474.1"/>
    </source>
</evidence>
<dbReference type="InterPro" id="IPR011989">
    <property type="entry name" value="ARM-like"/>
</dbReference>
<feature type="non-terminal residue" evidence="2">
    <location>
        <position position="1"/>
    </location>
</feature>